<feature type="transmembrane region" description="Helical" evidence="1">
    <location>
        <begin position="94"/>
        <end position="116"/>
    </location>
</feature>
<keyword evidence="4" id="KW-1185">Reference proteome</keyword>
<feature type="transmembrane region" description="Helical" evidence="1">
    <location>
        <begin position="123"/>
        <end position="141"/>
    </location>
</feature>
<protein>
    <recommendedName>
        <fullName evidence="2">DUF2231 domain-containing protein</fullName>
    </recommendedName>
</protein>
<feature type="domain" description="DUF2231" evidence="2">
    <location>
        <begin position="18"/>
        <end position="157"/>
    </location>
</feature>
<organism evidence="3 4">
    <name type="scientific">Aequorivita iocasae</name>
    <dbReference type="NCBI Taxonomy" id="2803865"/>
    <lineage>
        <taxon>Bacteria</taxon>
        <taxon>Pseudomonadati</taxon>
        <taxon>Bacteroidota</taxon>
        <taxon>Flavobacteriia</taxon>
        <taxon>Flavobacteriales</taxon>
        <taxon>Flavobacteriaceae</taxon>
        <taxon>Aequorivita</taxon>
    </lineage>
</organism>
<feature type="transmembrane region" description="Helical" evidence="1">
    <location>
        <begin position="49"/>
        <end position="69"/>
    </location>
</feature>
<keyword evidence="1" id="KW-0812">Transmembrane</keyword>
<evidence type="ECO:0000259" key="2">
    <source>
        <dbReference type="Pfam" id="PF09990"/>
    </source>
</evidence>
<evidence type="ECO:0000313" key="3">
    <source>
        <dbReference type="EMBL" id="QQX76810.1"/>
    </source>
</evidence>
<name>A0ABX7DSL0_9FLAO</name>
<evidence type="ECO:0000256" key="1">
    <source>
        <dbReference type="SAM" id="Phobius"/>
    </source>
</evidence>
<accession>A0ABX7DSL0</accession>
<keyword evidence="1" id="KW-1133">Transmembrane helix</keyword>
<dbReference type="Pfam" id="PF09990">
    <property type="entry name" value="DUF2231"/>
    <property type="match status" value="1"/>
</dbReference>
<proteinExistence type="predicted"/>
<dbReference type="EMBL" id="CP068439">
    <property type="protein sequence ID" value="QQX76810.1"/>
    <property type="molecule type" value="Genomic_DNA"/>
</dbReference>
<evidence type="ECO:0000313" key="4">
    <source>
        <dbReference type="Proteomes" id="UP000629420"/>
    </source>
</evidence>
<keyword evidence="1" id="KW-0472">Membrane</keyword>
<reference evidence="3 4" key="1">
    <citation type="submission" date="2021-01" db="EMBL/GenBank/DDBJ databases">
        <title>Aequorivita sp. strain KX20305, a bacterium isolated from the sediment collected at a cold seep field in South China Sea.</title>
        <authorList>
            <person name="Zhang H."/>
            <person name="Li C."/>
        </authorList>
    </citation>
    <scope>NUCLEOTIDE SEQUENCE [LARGE SCALE GENOMIC DNA]</scope>
    <source>
        <strain evidence="3 4">KX20305</strain>
    </source>
</reference>
<sequence>MMLMAPEIPSIWREEVWHALSVHLPIATLFLASLTAMVYGVCSSTHRLFLGKLVMVLLTIGVISGWVAIYTGEIAYSVEVRKICDPKVLQEHSWWAYATLFAYSGALGLIMVKFFSPSTFSKFIKFGVLILLTAALGGLIYTGHLGASLVYQQGAGTYKPSADCAEFVK</sequence>
<dbReference type="InterPro" id="IPR019251">
    <property type="entry name" value="DUF2231_TM"/>
</dbReference>
<dbReference type="Proteomes" id="UP000629420">
    <property type="component" value="Chromosome"/>
</dbReference>
<gene>
    <name evidence="3" type="ORF">JK629_00615</name>
</gene>
<dbReference type="RefSeq" id="WP_202336688.1">
    <property type="nucleotide sequence ID" value="NZ_CP068439.1"/>
</dbReference>
<feature type="transmembrane region" description="Helical" evidence="1">
    <location>
        <begin position="20"/>
        <end position="42"/>
    </location>
</feature>